<reference evidence="9 10" key="1">
    <citation type="submission" date="2018-06" db="EMBL/GenBank/DDBJ databases">
        <title>Comparative genomics of Brasilonema spp. strains.</title>
        <authorList>
            <person name="Alvarenga D.O."/>
            <person name="Fiore M.F."/>
            <person name="Varani A.M."/>
        </authorList>
    </citation>
    <scope>NUCLEOTIDE SEQUENCE [LARGE SCALE GENOMIC DNA]</scope>
    <source>
        <strain evidence="9 10">CENA114</strain>
    </source>
</reference>
<keyword evidence="6" id="KW-0119">Carbohydrate metabolism</keyword>
<dbReference type="Proteomes" id="UP000503129">
    <property type="component" value="Chromosome"/>
</dbReference>
<keyword evidence="3" id="KW-0858">Xylan degradation</keyword>
<dbReference type="AlphaFoldDB" id="A0A856MHY6"/>
<evidence type="ECO:0000313" key="10">
    <source>
        <dbReference type="Proteomes" id="UP000503129"/>
    </source>
</evidence>
<organism evidence="9 10">
    <name type="scientific">Brasilonema sennae CENA114</name>
    <dbReference type="NCBI Taxonomy" id="415709"/>
    <lineage>
        <taxon>Bacteria</taxon>
        <taxon>Bacillati</taxon>
        <taxon>Cyanobacteriota</taxon>
        <taxon>Cyanophyceae</taxon>
        <taxon>Nostocales</taxon>
        <taxon>Scytonemataceae</taxon>
        <taxon>Brasilonema</taxon>
        <taxon>Bromeliae group (in: Brasilonema)</taxon>
    </lineage>
</organism>
<dbReference type="Gene3D" id="3.40.50.1820">
    <property type="entry name" value="alpha/beta hydrolase"/>
    <property type="match status" value="1"/>
</dbReference>
<evidence type="ECO:0000256" key="3">
    <source>
        <dbReference type="ARBA" id="ARBA00022651"/>
    </source>
</evidence>
<dbReference type="SUPFAM" id="SSF53474">
    <property type="entry name" value="alpha/beta-Hydrolases"/>
    <property type="match status" value="1"/>
</dbReference>
<protein>
    <recommendedName>
        <fullName evidence="8">Phospholipase/carboxylesterase/thioesterase domain-containing protein</fullName>
    </recommendedName>
</protein>
<dbReference type="Pfam" id="PF02230">
    <property type="entry name" value="Abhydrolase_2"/>
    <property type="match status" value="1"/>
</dbReference>
<dbReference type="KEGG" id="bsen:DP114_20045"/>
<dbReference type="GO" id="GO:0005576">
    <property type="term" value="C:extracellular region"/>
    <property type="evidence" value="ECO:0007669"/>
    <property type="project" value="UniProtKB-SubCell"/>
</dbReference>
<accession>A0A856MHY6</accession>
<evidence type="ECO:0000256" key="7">
    <source>
        <dbReference type="ARBA" id="ARBA00023326"/>
    </source>
</evidence>
<evidence type="ECO:0000256" key="2">
    <source>
        <dbReference type="ARBA" id="ARBA00022525"/>
    </source>
</evidence>
<evidence type="ECO:0000256" key="4">
    <source>
        <dbReference type="ARBA" id="ARBA00022729"/>
    </source>
</evidence>
<dbReference type="InterPro" id="IPR029058">
    <property type="entry name" value="AB_hydrolase_fold"/>
</dbReference>
<keyword evidence="10" id="KW-1185">Reference proteome</keyword>
<dbReference type="PANTHER" id="PTHR38050">
    <property type="match status" value="1"/>
</dbReference>
<evidence type="ECO:0000256" key="5">
    <source>
        <dbReference type="ARBA" id="ARBA00022801"/>
    </source>
</evidence>
<evidence type="ECO:0000313" key="9">
    <source>
        <dbReference type="EMBL" id="QDL09869.1"/>
    </source>
</evidence>
<keyword evidence="5" id="KW-0378">Hydrolase</keyword>
<keyword evidence="4" id="KW-0732">Signal</keyword>
<dbReference type="GO" id="GO:0045493">
    <property type="term" value="P:xylan catabolic process"/>
    <property type="evidence" value="ECO:0007669"/>
    <property type="project" value="UniProtKB-KW"/>
</dbReference>
<name>A0A856MHY6_9CYAN</name>
<dbReference type="InterPro" id="IPR003140">
    <property type="entry name" value="PLipase/COase/thioEstase"/>
</dbReference>
<comment type="subcellular location">
    <subcellularLocation>
        <location evidence="1">Secreted</location>
    </subcellularLocation>
</comment>
<evidence type="ECO:0000259" key="8">
    <source>
        <dbReference type="Pfam" id="PF02230"/>
    </source>
</evidence>
<keyword evidence="7" id="KW-0624">Polysaccharide degradation</keyword>
<proteinExistence type="predicted"/>
<sequence>MQAQQITIQEENVVYGQSNGELADQGYTRTYDIYTPKSYSPSRPMPLVMVFHGDEGSGRSISNVSQFNKLADQKGFIVVYPDGIDQRWSIKNKNKRNIDDVSFVKNLINHIQEVRNIDSRRIYASGFSRGGILTQALSCELSDKIAAFASVAGSLPRRLKPNCQPEMPVSILMINGTNDQSVNYQGDKKTQKGSLVSIPEAIEFWRTHNQCPEYTAKNDTFLAGNQSDAPAGSRASRDRSKLKTYSYSGCSAGSEVVELAVVNGGHLWYGGSSTDKDVNDFNKDLGLDSTQTIWDFFERHTLPLV</sequence>
<dbReference type="InterPro" id="IPR043595">
    <property type="entry name" value="FaeB/C/D"/>
</dbReference>
<dbReference type="GO" id="GO:0030600">
    <property type="term" value="F:feruloyl esterase activity"/>
    <property type="evidence" value="ECO:0007669"/>
    <property type="project" value="InterPro"/>
</dbReference>
<gene>
    <name evidence="9" type="ORF">DP114_20045</name>
</gene>
<evidence type="ECO:0000256" key="1">
    <source>
        <dbReference type="ARBA" id="ARBA00004613"/>
    </source>
</evidence>
<keyword evidence="2" id="KW-0964">Secreted</keyword>
<dbReference type="PANTHER" id="PTHR38050:SF2">
    <property type="entry name" value="FERULOYL ESTERASE C-RELATED"/>
    <property type="match status" value="1"/>
</dbReference>
<dbReference type="EMBL" id="CP030118">
    <property type="protein sequence ID" value="QDL09869.1"/>
    <property type="molecule type" value="Genomic_DNA"/>
</dbReference>
<feature type="domain" description="Phospholipase/carboxylesterase/thioesterase" evidence="8">
    <location>
        <begin position="99"/>
        <end position="194"/>
    </location>
</feature>
<evidence type="ECO:0000256" key="6">
    <source>
        <dbReference type="ARBA" id="ARBA00023277"/>
    </source>
</evidence>